<feature type="region of interest" description="Disordered" evidence="1">
    <location>
        <begin position="408"/>
        <end position="429"/>
    </location>
</feature>
<evidence type="ECO:0000313" key="3">
    <source>
        <dbReference type="EMBL" id="KZV35131.1"/>
    </source>
</evidence>
<reference evidence="3 4" key="1">
    <citation type="journal article" date="2015" name="Proc. Natl. Acad. Sci. U.S.A.">
        <title>The resurrection genome of Boea hygrometrica: A blueprint for survival of dehydration.</title>
        <authorList>
            <person name="Xiao L."/>
            <person name="Yang G."/>
            <person name="Zhang L."/>
            <person name="Yang X."/>
            <person name="Zhao S."/>
            <person name="Ji Z."/>
            <person name="Zhou Q."/>
            <person name="Hu M."/>
            <person name="Wang Y."/>
            <person name="Chen M."/>
            <person name="Xu Y."/>
            <person name="Jin H."/>
            <person name="Xiao X."/>
            <person name="Hu G."/>
            <person name="Bao F."/>
            <person name="Hu Y."/>
            <person name="Wan P."/>
            <person name="Li L."/>
            <person name="Deng X."/>
            <person name="Kuang T."/>
            <person name="Xiang C."/>
            <person name="Zhu J.K."/>
            <person name="Oliver M.J."/>
            <person name="He Y."/>
        </authorList>
    </citation>
    <scope>NUCLEOTIDE SEQUENCE [LARGE SCALE GENOMIC DNA]</scope>
    <source>
        <strain evidence="4">cv. XS01</strain>
    </source>
</reference>
<evidence type="ECO:0000256" key="2">
    <source>
        <dbReference type="SAM" id="SignalP"/>
    </source>
</evidence>
<protein>
    <submittedName>
        <fullName evidence="3">Uncharacterized protein</fullName>
    </submittedName>
</protein>
<proteinExistence type="predicted"/>
<dbReference type="EMBL" id="KV004990">
    <property type="protein sequence ID" value="KZV35131.1"/>
    <property type="molecule type" value="Genomic_DNA"/>
</dbReference>
<feature type="region of interest" description="Disordered" evidence="1">
    <location>
        <begin position="780"/>
        <end position="803"/>
    </location>
</feature>
<keyword evidence="2" id="KW-0732">Signal</keyword>
<dbReference type="InterPro" id="IPR045882">
    <property type="entry name" value="GPT1/2"/>
</dbReference>
<dbReference type="PANTHER" id="PTHR33737">
    <property type="entry name" value="OS05G0121800 PROTEIN"/>
    <property type="match status" value="1"/>
</dbReference>
<dbReference type="PANTHER" id="PTHR33737:SF19">
    <property type="entry name" value="BNAA10G12980D PROTEIN"/>
    <property type="match status" value="1"/>
</dbReference>
<feature type="compositionally biased region" description="Polar residues" evidence="1">
    <location>
        <begin position="132"/>
        <end position="161"/>
    </location>
</feature>
<gene>
    <name evidence="3" type="ORF">F511_06837</name>
</gene>
<sequence>MMLKLFPTVFTLEASGIVVGLASPGHTSNEGCCCKENININKSETSKLNVEPLQMKRKKKGGGYNLRNSLAWDRAFFTEEGVLDPLELSMITGVSCRELPIIDEGDPGGSQPATEPLDLQKLENYQPKLEISQETSSLSKYSSANMSPQPGGNAYNSGSTKIAADMNSSSLLHSSEGQNQPANFSATFSQIARSSGRIMHLSQNQNMKPSGLRMPSPSLSFFGQPKASVSDSLSLRDADIDACGPQKPENSRLQDKMMRTPEIANKITKSTKSNTSRCFRPSTTDFLNDALNIETSFSTLAEDNKFVDGRTDDLVDKKGSERITSLENVNFLKVDYEIPQQTENFELEIDSKNFQVANHSCTTESQSRGSGWRSLETSAEKKIENHKSDAEKTIDEPCEERNTFDVSMTNHDANFGTPLEEETDNKGQNSKMTKVCCKDTCKPDCYKPIIALTDELKHSPSEIDKRGVEMMERAIELVGLSELQSSISGEGAASEVLENRSVNIRRSDFGFDCQDEKPDSIDHVTDDQVQAGQAHMQDAAFALPIPDSKNRVNLVPKIGDDIKESGNTLMIQDVCLRVELDSLKADEYHPSEGLFSANLKSQLEETVEMHSFHFDRYRNDRNKLDEINVDNHQTPAENCVCNSDKVELIEHTLTDTEGDFVDNSPLIHRTFHQDGVYVCKISYCEPDVPSRETFRSEASVNVSGDDINFLRNDELLAPANGNMSEVLYLVNGAMEIDQCGSFPKTNDHEVPQNMSKEVTKPMPLIKDDCQMNWEGSGFSTKEGVDNKTNISESRNTPAQGPETHMSDECCIGCWDNSELPNDRTKEEKKFCSNDGLPTKNHSQNQITVSDESLENYSLGSMFATVSESNIRHFGAVKATSISADELSLKSECCSISDGSDGQSCFVDLITDRASIEPFSDSKTVEIHQETINSICDLHSNSDHDKAKSTLETNNNKNGIGCTEKGHSCILPSTTIPFSDEWLAVIEAAGENE</sequence>
<keyword evidence="4" id="KW-1185">Reference proteome</keyword>
<dbReference type="OrthoDB" id="1931260at2759"/>
<dbReference type="GO" id="GO:0008017">
    <property type="term" value="F:microtubule binding"/>
    <property type="evidence" value="ECO:0007669"/>
    <property type="project" value="InterPro"/>
</dbReference>
<dbReference type="Proteomes" id="UP000250235">
    <property type="component" value="Unassembled WGS sequence"/>
</dbReference>
<feature type="signal peptide" evidence="2">
    <location>
        <begin position="1"/>
        <end position="22"/>
    </location>
</feature>
<evidence type="ECO:0000313" key="4">
    <source>
        <dbReference type="Proteomes" id="UP000250235"/>
    </source>
</evidence>
<dbReference type="AlphaFoldDB" id="A0A2Z7BKM1"/>
<feature type="region of interest" description="Disordered" evidence="1">
    <location>
        <begin position="131"/>
        <end position="161"/>
    </location>
</feature>
<feature type="compositionally biased region" description="Polar residues" evidence="1">
    <location>
        <begin position="786"/>
        <end position="798"/>
    </location>
</feature>
<name>A0A2Z7BKM1_9LAMI</name>
<organism evidence="3 4">
    <name type="scientific">Dorcoceras hygrometricum</name>
    <dbReference type="NCBI Taxonomy" id="472368"/>
    <lineage>
        <taxon>Eukaryota</taxon>
        <taxon>Viridiplantae</taxon>
        <taxon>Streptophyta</taxon>
        <taxon>Embryophyta</taxon>
        <taxon>Tracheophyta</taxon>
        <taxon>Spermatophyta</taxon>
        <taxon>Magnoliopsida</taxon>
        <taxon>eudicotyledons</taxon>
        <taxon>Gunneridae</taxon>
        <taxon>Pentapetalae</taxon>
        <taxon>asterids</taxon>
        <taxon>lamiids</taxon>
        <taxon>Lamiales</taxon>
        <taxon>Gesneriaceae</taxon>
        <taxon>Didymocarpoideae</taxon>
        <taxon>Trichosporeae</taxon>
        <taxon>Loxocarpinae</taxon>
        <taxon>Dorcoceras</taxon>
    </lineage>
</organism>
<accession>A0A2Z7BKM1</accession>
<evidence type="ECO:0000256" key="1">
    <source>
        <dbReference type="SAM" id="MobiDB-lite"/>
    </source>
</evidence>
<feature type="chain" id="PRO_5016248811" evidence="2">
    <location>
        <begin position="23"/>
        <end position="992"/>
    </location>
</feature>